<dbReference type="Proteomes" id="UP001240639">
    <property type="component" value="Unassembled WGS sequence"/>
</dbReference>
<comment type="caution">
    <text evidence="1">The sequence shown here is derived from an EMBL/GenBank/DDBJ whole genome shotgun (WGS) entry which is preliminary data.</text>
</comment>
<dbReference type="EMBL" id="JAVAIM010000001">
    <property type="protein sequence ID" value="MDP4575054.1"/>
    <property type="molecule type" value="Genomic_DNA"/>
</dbReference>
<sequence>MSAERITQAMDRIDRALSRIETQAALARHSSNAAPENDDAGNCDLAQRHEALRKQVQSSLAELDTLIESLEK</sequence>
<gene>
    <name evidence="1" type="ORF">Q9K02_07895</name>
</gene>
<dbReference type="RefSeq" id="WP_278326992.1">
    <property type="nucleotide sequence ID" value="NZ_JAVAIM010000001.1"/>
</dbReference>
<accession>A0ABT9HPH8</accession>
<evidence type="ECO:0000313" key="1">
    <source>
        <dbReference type="EMBL" id="MDP4575054.1"/>
    </source>
</evidence>
<organism evidence="1 2">
    <name type="scientific">Qipengyuania profundimaris</name>
    <dbReference type="NCBI Taxonomy" id="3067652"/>
    <lineage>
        <taxon>Bacteria</taxon>
        <taxon>Pseudomonadati</taxon>
        <taxon>Pseudomonadota</taxon>
        <taxon>Alphaproteobacteria</taxon>
        <taxon>Sphingomonadales</taxon>
        <taxon>Erythrobacteraceae</taxon>
        <taxon>Qipengyuania</taxon>
    </lineage>
</organism>
<protein>
    <submittedName>
        <fullName evidence="1">Uncharacterized protein</fullName>
    </submittedName>
</protein>
<keyword evidence="2" id="KW-1185">Reference proteome</keyword>
<name>A0ABT9HPH8_9SPHN</name>
<proteinExistence type="predicted"/>
<reference evidence="1 2" key="1">
    <citation type="submission" date="2023-08" db="EMBL/GenBank/DDBJ databases">
        <title>genomic of G39.</title>
        <authorList>
            <person name="Wang Y."/>
        </authorList>
    </citation>
    <scope>NUCLEOTIDE SEQUENCE [LARGE SCALE GENOMIC DNA]</scope>
    <source>
        <strain evidence="1 2">G39</strain>
    </source>
</reference>
<evidence type="ECO:0000313" key="2">
    <source>
        <dbReference type="Proteomes" id="UP001240639"/>
    </source>
</evidence>